<name>A0A7I4Y4U2_HAECO</name>
<organism evidence="1 2">
    <name type="scientific">Haemonchus contortus</name>
    <name type="common">Barber pole worm</name>
    <dbReference type="NCBI Taxonomy" id="6289"/>
    <lineage>
        <taxon>Eukaryota</taxon>
        <taxon>Metazoa</taxon>
        <taxon>Ecdysozoa</taxon>
        <taxon>Nematoda</taxon>
        <taxon>Chromadorea</taxon>
        <taxon>Rhabditida</taxon>
        <taxon>Rhabditina</taxon>
        <taxon>Rhabditomorpha</taxon>
        <taxon>Strongyloidea</taxon>
        <taxon>Trichostrongylidae</taxon>
        <taxon>Haemonchus</taxon>
    </lineage>
</organism>
<evidence type="ECO:0000313" key="2">
    <source>
        <dbReference type="WBParaSite" id="HCON_00053530-00001"/>
    </source>
</evidence>
<evidence type="ECO:0000313" key="1">
    <source>
        <dbReference type="Proteomes" id="UP000025227"/>
    </source>
</evidence>
<sequence>MEALWQWFFNVKGSHFEQTRKRYGNGSSTSKANKSPSAIACVALTPSLTLRSAQTLMMYLLSVSAVLL</sequence>
<dbReference type="AlphaFoldDB" id="A0A7I4Y4U2"/>
<accession>A0A7I4Y4U2</accession>
<dbReference type="WBParaSite" id="HCON_00053530-00001">
    <property type="protein sequence ID" value="HCON_00053530-00001"/>
    <property type="gene ID" value="HCON_00053530"/>
</dbReference>
<keyword evidence="1" id="KW-1185">Reference proteome</keyword>
<proteinExistence type="predicted"/>
<protein>
    <submittedName>
        <fullName evidence="2">Ovule protein</fullName>
    </submittedName>
</protein>
<reference evidence="2" key="1">
    <citation type="submission" date="2020-12" db="UniProtKB">
        <authorList>
            <consortium name="WormBaseParasite"/>
        </authorList>
    </citation>
    <scope>IDENTIFICATION</scope>
    <source>
        <strain evidence="2">MHco3</strain>
    </source>
</reference>
<dbReference type="Proteomes" id="UP000025227">
    <property type="component" value="Unplaced"/>
</dbReference>